<evidence type="ECO:0000313" key="9">
    <source>
        <dbReference type="Proteomes" id="UP001154265"/>
    </source>
</evidence>
<name>A0ABT6EV12_9SYNE</name>
<reference evidence="8" key="2">
    <citation type="submission" date="2022-01" db="EMBL/GenBank/DDBJ databases">
        <authorList>
            <person name="Zivanovic Y."/>
            <person name="Moreira D."/>
            <person name="Lopez-Garcia P."/>
        </authorList>
    </citation>
    <scope>NUCLEOTIDE SEQUENCE</scope>
    <source>
        <strain evidence="8">G9</strain>
    </source>
</reference>
<organism evidence="8 9">
    <name type="scientific">Candidatus Synechococcus calcipolaris G9</name>
    <dbReference type="NCBI Taxonomy" id="1497997"/>
    <lineage>
        <taxon>Bacteria</taxon>
        <taxon>Bacillati</taxon>
        <taxon>Cyanobacteriota</taxon>
        <taxon>Cyanophyceae</taxon>
        <taxon>Synechococcales</taxon>
        <taxon>Synechococcaceae</taxon>
        <taxon>Synechococcus</taxon>
    </lineage>
</organism>
<feature type="transmembrane region" description="Helical" evidence="6">
    <location>
        <begin position="345"/>
        <end position="364"/>
    </location>
</feature>
<reference evidence="8" key="1">
    <citation type="journal article" date="2022" name="Genome Biol. Evol.">
        <title>A New Gene Family Diagnostic for Intracellular Biomineralization of Amorphous Ca Carbonates by Cyanobacteria.</title>
        <authorList>
            <person name="Benzerara K."/>
            <person name="Duprat E."/>
            <person name="Bitard-Feildel T."/>
            <person name="Caumes G."/>
            <person name="Cassier-Chauvat C."/>
            <person name="Chauvat F."/>
            <person name="Dezi M."/>
            <person name="Diop S.I."/>
            <person name="Gaschignard G."/>
            <person name="Gorgen S."/>
            <person name="Gugger M."/>
            <person name="Lopez-Garcia P."/>
            <person name="Millet M."/>
            <person name="Skouri-Panet F."/>
            <person name="Moreira D."/>
            <person name="Callebaut I."/>
        </authorList>
    </citation>
    <scope>NUCLEOTIDE SEQUENCE</scope>
    <source>
        <strain evidence="8">G9</strain>
    </source>
</reference>
<dbReference type="SUPFAM" id="SSF103473">
    <property type="entry name" value="MFS general substrate transporter"/>
    <property type="match status" value="1"/>
</dbReference>
<evidence type="ECO:0000256" key="2">
    <source>
        <dbReference type="ARBA" id="ARBA00022448"/>
    </source>
</evidence>
<proteinExistence type="predicted"/>
<comment type="subcellular location">
    <subcellularLocation>
        <location evidence="1">Cell membrane</location>
        <topology evidence="1">Multi-pass membrane protein</topology>
    </subcellularLocation>
</comment>
<dbReference type="PROSITE" id="PS50850">
    <property type="entry name" value="MFS"/>
    <property type="match status" value="1"/>
</dbReference>
<keyword evidence="3 6" id="KW-0812">Transmembrane</keyword>
<evidence type="ECO:0000256" key="5">
    <source>
        <dbReference type="ARBA" id="ARBA00023136"/>
    </source>
</evidence>
<protein>
    <submittedName>
        <fullName evidence="8">MFS transporter</fullName>
    </submittedName>
</protein>
<feature type="transmembrane region" description="Helical" evidence="6">
    <location>
        <begin position="12"/>
        <end position="33"/>
    </location>
</feature>
<feature type="transmembrane region" description="Helical" evidence="6">
    <location>
        <begin position="134"/>
        <end position="157"/>
    </location>
</feature>
<dbReference type="Pfam" id="PF07690">
    <property type="entry name" value="MFS_1"/>
    <property type="match status" value="1"/>
</dbReference>
<feature type="transmembrane region" description="Helical" evidence="6">
    <location>
        <begin position="376"/>
        <end position="393"/>
    </location>
</feature>
<feature type="transmembrane region" description="Helical" evidence="6">
    <location>
        <begin position="163"/>
        <end position="183"/>
    </location>
</feature>
<dbReference type="PRINTS" id="PR01035">
    <property type="entry name" value="TCRTETA"/>
</dbReference>
<keyword evidence="5 6" id="KW-0472">Membrane</keyword>
<gene>
    <name evidence="8" type="ORF">L3556_01770</name>
</gene>
<dbReference type="PANTHER" id="PTHR23504:SF15">
    <property type="entry name" value="MAJOR FACILITATOR SUPERFAMILY (MFS) PROFILE DOMAIN-CONTAINING PROTEIN"/>
    <property type="match status" value="1"/>
</dbReference>
<dbReference type="PANTHER" id="PTHR23504">
    <property type="entry name" value="MAJOR FACILITATOR SUPERFAMILY DOMAIN-CONTAINING PROTEIN 10"/>
    <property type="match status" value="1"/>
</dbReference>
<evidence type="ECO:0000256" key="4">
    <source>
        <dbReference type="ARBA" id="ARBA00022989"/>
    </source>
</evidence>
<keyword evidence="2" id="KW-0813">Transport</keyword>
<keyword evidence="9" id="KW-1185">Reference proteome</keyword>
<feature type="transmembrane region" description="Helical" evidence="6">
    <location>
        <begin position="45"/>
        <end position="65"/>
    </location>
</feature>
<dbReference type="RefSeq" id="WP_277865582.1">
    <property type="nucleotide sequence ID" value="NZ_JAKKUT010000001.1"/>
</dbReference>
<feature type="transmembrane region" description="Helical" evidence="6">
    <location>
        <begin position="282"/>
        <end position="303"/>
    </location>
</feature>
<comment type="caution">
    <text evidence="8">The sequence shown here is derived from an EMBL/GenBank/DDBJ whole genome shotgun (WGS) entry which is preliminary data.</text>
</comment>
<feature type="transmembrane region" description="Helical" evidence="6">
    <location>
        <begin position="218"/>
        <end position="239"/>
    </location>
</feature>
<dbReference type="InterPro" id="IPR036259">
    <property type="entry name" value="MFS_trans_sf"/>
</dbReference>
<evidence type="ECO:0000256" key="3">
    <source>
        <dbReference type="ARBA" id="ARBA00022692"/>
    </source>
</evidence>
<dbReference type="InterPro" id="IPR020846">
    <property type="entry name" value="MFS_dom"/>
</dbReference>
<evidence type="ECO:0000256" key="1">
    <source>
        <dbReference type="ARBA" id="ARBA00004651"/>
    </source>
</evidence>
<accession>A0ABT6EV12</accession>
<dbReference type="InterPro" id="IPR011701">
    <property type="entry name" value="MFS"/>
</dbReference>
<sequence length="405" mass="43423">MAQGPKQQFSAISFIFLTIFIDRFGESLIFPLLPFLVEPFGFDAFSLGLLVSSFAAAQFFAAPILGSLSDHYGRRPILLICVFGTGVANLIFAGATRGAFLFGARALDGATGGVASTAQAYISDIAAPQDRAKLFGITGAAFGLGFIFGPALGGVLATISLTLPVFVAAGVAFLNCIFGYFTLPESLPKDQRRTLKLQDFNPFQSLTYLWGGRGIRSLLGAFFSFSLAFSAFTSVYVLFLNARFDWGPGEAAIVFVIIGVFSTLVQGGLIRILLRYVKEMQLCLYGFLCLGLGLTFVLITPTVHPWPYIGLYSSAIAIAFGFGLVLPALRALICNQVSDQEQGQVLGSSQALQSIAAVLGPTWAGWTFDNVNPSAPFSQSILLFGLAAFLILFNRRYYLAASKTP</sequence>
<feature type="domain" description="Major facilitator superfamily (MFS) profile" evidence="7">
    <location>
        <begin position="11"/>
        <end position="403"/>
    </location>
</feature>
<dbReference type="InterPro" id="IPR001958">
    <property type="entry name" value="Tet-R_TetA/multi-R_MdtG-like"/>
</dbReference>
<feature type="transmembrane region" description="Helical" evidence="6">
    <location>
        <begin position="309"/>
        <end position="333"/>
    </location>
</feature>
<dbReference type="Proteomes" id="UP001154265">
    <property type="component" value="Unassembled WGS sequence"/>
</dbReference>
<keyword evidence="4 6" id="KW-1133">Transmembrane helix</keyword>
<evidence type="ECO:0000256" key="6">
    <source>
        <dbReference type="SAM" id="Phobius"/>
    </source>
</evidence>
<dbReference type="Gene3D" id="1.20.1250.20">
    <property type="entry name" value="MFS general substrate transporter like domains"/>
    <property type="match status" value="1"/>
</dbReference>
<dbReference type="EMBL" id="JAKKUT010000001">
    <property type="protein sequence ID" value="MDG2989666.1"/>
    <property type="molecule type" value="Genomic_DNA"/>
</dbReference>
<feature type="transmembrane region" description="Helical" evidence="6">
    <location>
        <begin position="77"/>
        <end position="96"/>
    </location>
</feature>
<feature type="transmembrane region" description="Helical" evidence="6">
    <location>
        <begin position="251"/>
        <end position="270"/>
    </location>
</feature>
<evidence type="ECO:0000259" key="7">
    <source>
        <dbReference type="PROSITE" id="PS50850"/>
    </source>
</evidence>
<evidence type="ECO:0000313" key="8">
    <source>
        <dbReference type="EMBL" id="MDG2989666.1"/>
    </source>
</evidence>